<keyword evidence="2" id="KW-1185">Reference proteome</keyword>
<organism evidence="1 2">
    <name type="scientific">Liquidambar formosana</name>
    <name type="common">Formosan gum</name>
    <dbReference type="NCBI Taxonomy" id="63359"/>
    <lineage>
        <taxon>Eukaryota</taxon>
        <taxon>Viridiplantae</taxon>
        <taxon>Streptophyta</taxon>
        <taxon>Embryophyta</taxon>
        <taxon>Tracheophyta</taxon>
        <taxon>Spermatophyta</taxon>
        <taxon>Magnoliopsida</taxon>
        <taxon>eudicotyledons</taxon>
        <taxon>Gunneridae</taxon>
        <taxon>Pentapetalae</taxon>
        <taxon>Saxifragales</taxon>
        <taxon>Altingiaceae</taxon>
        <taxon>Liquidambar</taxon>
    </lineage>
</organism>
<evidence type="ECO:0000313" key="2">
    <source>
        <dbReference type="Proteomes" id="UP001415857"/>
    </source>
</evidence>
<accession>A0AAP0N8L1</accession>
<evidence type="ECO:0000313" key="1">
    <source>
        <dbReference type="EMBL" id="KAK9268577.1"/>
    </source>
</evidence>
<dbReference type="Proteomes" id="UP001415857">
    <property type="component" value="Unassembled WGS sequence"/>
</dbReference>
<name>A0AAP0N8L1_LIQFO</name>
<sequence length="147" mass="15681">MWTTVSFFDLFSQAIAWSRWPPTSSQAAIHKAGAVFLGAAKTKRCMGSKTASGGRIGMAFLRWASMSASMEAHHSLVTVATDELARGDAQGGGGVSRGGEDQVVHGLENNLWRPDWDGLLEMGLDVGLYGSPVRLVVGHGDRHGSIR</sequence>
<gene>
    <name evidence="1" type="ORF">L1049_000331</name>
</gene>
<dbReference type="EMBL" id="JBBPBK010000015">
    <property type="protein sequence ID" value="KAK9268577.1"/>
    <property type="molecule type" value="Genomic_DNA"/>
</dbReference>
<dbReference type="AlphaFoldDB" id="A0AAP0N8L1"/>
<proteinExistence type="predicted"/>
<protein>
    <submittedName>
        <fullName evidence="1">Uncharacterized protein</fullName>
    </submittedName>
</protein>
<comment type="caution">
    <text evidence="1">The sequence shown here is derived from an EMBL/GenBank/DDBJ whole genome shotgun (WGS) entry which is preliminary data.</text>
</comment>
<reference evidence="1 2" key="1">
    <citation type="journal article" date="2024" name="Plant J.">
        <title>Genome sequences and population genomics reveal climatic adaptation and genomic divergence between two closely related sweetgum species.</title>
        <authorList>
            <person name="Xu W.Q."/>
            <person name="Ren C.Q."/>
            <person name="Zhang X.Y."/>
            <person name="Comes H.P."/>
            <person name="Liu X.H."/>
            <person name="Li Y.G."/>
            <person name="Kettle C.J."/>
            <person name="Jalonen R."/>
            <person name="Gaisberger H."/>
            <person name="Ma Y.Z."/>
            <person name="Qiu Y.X."/>
        </authorList>
    </citation>
    <scope>NUCLEOTIDE SEQUENCE [LARGE SCALE GENOMIC DNA]</scope>
    <source>
        <strain evidence="1">Hangzhou</strain>
    </source>
</reference>